<dbReference type="EMBL" id="JBHSQJ010000141">
    <property type="protein sequence ID" value="MFC5910980.1"/>
    <property type="molecule type" value="Genomic_DNA"/>
</dbReference>
<protein>
    <submittedName>
        <fullName evidence="1">HAD family hydrolase</fullName>
        <ecNumber evidence="1">3.-.-.-</ecNumber>
    </submittedName>
</protein>
<accession>A0ABW1G895</accession>
<organism evidence="1 2">
    <name type="scientific">Streptacidiphilus monticola</name>
    <dbReference type="NCBI Taxonomy" id="2161674"/>
    <lineage>
        <taxon>Bacteria</taxon>
        <taxon>Bacillati</taxon>
        <taxon>Actinomycetota</taxon>
        <taxon>Actinomycetes</taxon>
        <taxon>Kitasatosporales</taxon>
        <taxon>Streptomycetaceae</taxon>
        <taxon>Streptacidiphilus</taxon>
    </lineage>
</organism>
<comment type="caution">
    <text evidence="1">The sequence shown here is derived from an EMBL/GenBank/DDBJ whole genome shotgun (WGS) entry which is preliminary data.</text>
</comment>
<dbReference type="GO" id="GO:0016787">
    <property type="term" value="F:hydrolase activity"/>
    <property type="evidence" value="ECO:0007669"/>
    <property type="project" value="UniProtKB-KW"/>
</dbReference>
<dbReference type="SUPFAM" id="SSF56784">
    <property type="entry name" value="HAD-like"/>
    <property type="match status" value="1"/>
</dbReference>
<evidence type="ECO:0000313" key="1">
    <source>
        <dbReference type="EMBL" id="MFC5910980.1"/>
    </source>
</evidence>
<dbReference type="PANTHER" id="PTHR43434">
    <property type="entry name" value="PHOSPHOGLYCOLATE PHOSPHATASE"/>
    <property type="match status" value="1"/>
</dbReference>
<keyword evidence="2" id="KW-1185">Reference proteome</keyword>
<gene>
    <name evidence="1" type="ORF">ACFP3V_27720</name>
</gene>
<name>A0ABW1G895_9ACTN</name>
<dbReference type="InterPro" id="IPR023214">
    <property type="entry name" value="HAD_sf"/>
</dbReference>
<keyword evidence="1" id="KW-0378">Hydrolase</keyword>
<dbReference type="PANTHER" id="PTHR43434:SF1">
    <property type="entry name" value="PHOSPHOGLYCOLATE PHOSPHATASE"/>
    <property type="match status" value="1"/>
</dbReference>
<dbReference type="InterPro" id="IPR036412">
    <property type="entry name" value="HAD-like_sf"/>
</dbReference>
<dbReference type="SFLD" id="SFLDS00003">
    <property type="entry name" value="Haloacid_Dehalogenase"/>
    <property type="match status" value="1"/>
</dbReference>
<dbReference type="RefSeq" id="WP_380589098.1">
    <property type="nucleotide sequence ID" value="NZ_JBHSQJ010000141.1"/>
</dbReference>
<proteinExistence type="predicted"/>
<dbReference type="Gene3D" id="3.40.50.1000">
    <property type="entry name" value="HAD superfamily/HAD-like"/>
    <property type="match status" value="1"/>
</dbReference>
<dbReference type="SFLD" id="SFLDG01129">
    <property type="entry name" value="C1.5:_HAD__Beta-PGM__Phosphata"/>
    <property type="match status" value="1"/>
</dbReference>
<reference evidence="2" key="1">
    <citation type="journal article" date="2019" name="Int. J. Syst. Evol. Microbiol.">
        <title>The Global Catalogue of Microorganisms (GCM) 10K type strain sequencing project: providing services to taxonomists for standard genome sequencing and annotation.</title>
        <authorList>
            <consortium name="The Broad Institute Genomics Platform"/>
            <consortium name="The Broad Institute Genome Sequencing Center for Infectious Disease"/>
            <person name="Wu L."/>
            <person name="Ma J."/>
        </authorList>
    </citation>
    <scope>NUCLEOTIDE SEQUENCE [LARGE SCALE GENOMIC DNA]</scope>
    <source>
        <strain evidence="2">JCM 4816</strain>
    </source>
</reference>
<sequence length="200" mass="20990">MTLTVGFDLDMTLIDSRPGIARAYELLSEETGVPIDTALVTSRLGPPVEQEMAHWFPPELVDPMSDRYRALYAVHGVAGVDPLPGAFEAVAAVRALGGRAIVVTGKYEPNAVLCLEAIGLDVDAVHGTVFAERKGVVLRAEGASVYVGDHLGDIVAARAGGATAVTVPTGPYGPEALREAGADVVLADLTEFPAWLKQRS</sequence>
<dbReference type="InterPro" id="IPR023198">
    <property type="entry name" value="PGP-like_dom2"/>
</dbReference>
<dbReference type="Gene3D" id="1.10.150.240">
    <property type="entry name" value="Putative phosphatase, domain 2"/>
    <property type="match status" value="1"/>
</dbReference>
<dbReference type="Proteomes" id="UP001596174">
    <property type="component" value="Unassembled WGS sequence"/>
</dbReference>
<dbReference type="InterPro" id="IPR050155">
    <property type="entry name" value="HAD-like_hydrolase_sf"/>
</dbReference>
<dbReference type="Pfam" id="PF12710">
    <property type="entry name" value="HAD"/>
    <property type="match status" value="1"/>
</dbReference>
<evidence type="ECO:0000313" key="2">
    <source>
        <dbReference type="Proteomes" id="UP001596174"/>
    </source>
</evidence>
<dbReference type="EC" id="3.-.-.-" evidence="1"/>